<accession>A0A0C9XBQ4</accession>
<sequence>MASSVIGSLGPPWMMVKEPVERWEMPPTTWIRATAHVLPRGERPTPYSICPFPLWRRPRLLAATLAPIPISTSSRSTRASSS</sequence>
<keyword evidence="2" id="KW-1185">Reference proteome</keyword>
<proteinExistence type="predicted"/>
<dbReference type="AlphaFoldDB" id="A0A0C9XBQ4"/>
<dbReference type="Proteomes" id="UP000054477">
    <property type="component" value="Unassembled WGS sequence"/>
</dbReference>
<reference evidence="2" key="2">
    <citation type="submission" date="2015-01" db="EMBL/GenBank/DDBJ databases">
        <title>Evolutionary Origins and Diversification of the Mycorrhizal Mutualists.</title>
        <authorList>
            <consortium name="DOE Joint Genome Institute"/>
            <consortium name="Mycorrhizal Genomics Consortium"/>
            <person name="Kohler A."/>
            <person name="Kuo A."/>
            <person name="Nagy L.G."/>
            <person name="Floudas D."/>
            <person name="Copeland A."/>
            <person name="Barry K.W."/>
            <person name="Cichocki N."/>
            <person name="Veneault-Fourrey C."/>
            <person name="LaButti K."/>
            <person name="Lindquist E.A."/>
            <person name="Lipzen A."/>
            <person name="Lundell T."/>
            <person name="Morin E."/>
            <person name="Murat C."/>
            <person name="Riley R."/>
            <person name="Ohm R."/>
            <person name="Sun H."/>
            <person name="Tunlid A."/>
            <person name="Henrissat B."/>
            <person name="Grigoriev I.V."/>
            <person name="Hibbett D.S."/>
            <person name="Martin F."/>
        </authorList>
    </citation>
    <scope>NUCLEOTIDE SEQUENCE [LARGE SCALE GENOMIC DNA]</scope>
    <source>
        <strain evidence="2">LaAM-08-1</strain>
    </source>
</reference>
<reference evidence="1 2" key="1">
    <citation type="submission" date="2014-04" db="EMBL/GenBank/DDBJ databases">
        <authorList>
            <consortium name="DOE Joint Genome Institute"/>
            <person name="Kuo A."/>
            <person name="Kohler A."/>
            <person name="Nagy L.G."/>
            <person name="Floudas D."/>
            <person name="Copeland A."/>
            <person name="Barry K.W."/>
            <person name="Cichocki N."/>
            <person name="Veneault-Fourrey C."/>
            <person name="LaButti K."/>
            <person name="Lindquist E.A."/>
            <person name="Lipzen A."/>
            <person name="Lundell T."/>
            <person name="Morin E."/>
            <person name="Murat C."/>
            <person name="Sun H."/>
            <person name="Tunlid A."/>
            <person name="Henrissat B."/>
            <person name="Grigoriev I.V."/>
            <person name="Hibbett D.S."/>
            <person name="Martin F."/>
            <person name="Nordberg H.P."/>
            <person name="Cantor M.N."/>
            <person name="Hua S.X."/>
        </authorList>
    </citation>
    <scope>NUCLEOTIDE SEQUENCE [LARGE SCALE GENOMIC DNA]</scope>
    <source>
        <strain evidence="1 2">LaAM-08-1</strain>
    </source>
</reference>
<evidence type="ECO:0000313" key="2">
    <source>
        <dbReference type="Proteomes" id="UP000054477"/>
    </source>
</evidence>
<evidence type="ECO:0000313" key="1">
    <source>
        <dbReference type="EMBL" id="KIJ93682.1"/>
    </source>
</evidence>
<gene>
    <name evidence="1" type="ORF">K443DRAFT_382315</name>
</gene>
<name>A0A0C9XBQ4_9AGAR</name>
<protein>
    <submittedName>
        <fullName evidence="1">Uncharacterized protein</fullName>
    </submittedName>
</protein>
<dbReference type="HOGENOM" id="CLU_2558633_0_0_1"/>
<dbReference type="EMBL" id="KN838831">
    <property type="protein sequence ID" value="KIJ93682.1"/>
    <property type="molecule type" value="Genomic_DNA"/>
</dbReference>
<organism evidence="1 2">
    <name type="scientific">Laccaria amethystina LaAM-08-1</name>
    <dbReference type="NCBI Taxonomy" id="1095629"/>
    <lineage>
        <taxon>Eukaryota</taxon>
        <taxon>Fungi</taxon>
        <taxon>Dikarya</taxon>
        <taxon>Basidiomycota</taxon>
        <taxon>Agaricomycotina</taxon>
        <taxon>Agaricomycetes</taxon>
        <taxon>Agaricomycetidae</taxon>
        <taxon>Agaricales</taxon>
        <taxon>Agaricineae</taxon>
        <taxon>Hydnangiaceae</taxon>
        <taxon>Laccaria</taxon>
    </lineage>
</organism>